<protein>
    <recommendedName>
        <fullName evidence="2">Hemerythrin-like domain-containing protein</fullName>
    </recommendedName>
</protein>
<evidence type="ECO:0000259" key="2">
    <source>
        <dbReference type="Pfam" id="PF01814"/>
    </source>
</evidence>
<dbReference type="OrthoDB" id="9793254at2"/>
<dbReference type="InterPro" id="IPR012312">
    <property type="entry name" value="Hemerythrin-like"/>
</dbReference>
<feature type="compositionally biased region" description="Basic and acidic residues" evidence="1">
    <location>
        <begin position="134"/>
        <end position="148"/>
    </location>
</feature>
<sequence>MTKPIVRHEALKPLSRDHHHGLLLCWKIREGIKKQVSPARIKNYTDYFFTSQLRPHFRFEEREIFPLLGSYHSMKERAVNEHRRLEFLFKEEASVEIFTAIETELNRHIRFEERELFQELQKTASKEALQNITNKEEEVRTPDPEDWDDKFWLKEES</sequence>
<name>A0A285X4E0_9FLAO</name>
<dbReference type="Proteomes" id="UP000219193">
    <property type="component" value="Unassembled WGS sequence"/>
</dbReference>
<organism evidence="3 4">
    <name type="scientific">Salinimicrobium sediminis</name>
    <dbReference type="NCBI Taxonomy" id="1343891"/>
    <lineage>
        <taxon>Bacteria</taxon>
        <taxon>Pseudomonadati</taxon>
        <taxon>Bacteroidota</taxon>
        <taxon>Flavobacteriia</taxon>
        <taxon>Flavobacteriales</taxon>
        <taxon>Flavobacteriaceae</taxon>
        <taxon>Salinimicrobium</taxon>
    </lineage>
</organism>
<evidence type="ECO:0000313" key="3">
    <source>
        <dbReference type="EMBL" id="SOC80185.1"/>
    </source>
</evidence>
<accession>A0A285X4E0</accession>
<dbReference type="Gene3D" id="1.20.120.520">
    <property type="entry name" value="nmb1532 protein domain like"/>
    <property type="match status" value="1"/>
</dbReference>
<dbReference type="AlphaFoldDB" id="A0A285X4E0"/>
<reference evidence="4" key="1">
    <citation type="submission" date="2017-09" db="EMBL/GenBank/DDBJ databases">
        <authorList>
            <person name="Varghese N."/>
            <person name="Submissions S."/>
        </authorList>
    </citation>
    <scope>NUCLEOTIDE SEQUENCE [LARGE SCALE GENOMIC DNA]</scope>
    <source>
        <strain evidence="4">CGMCC 1.12641</strain>
    </source>
</reference>
<evidence type="ECO:0000313" key="4">
    <source>
        <dbReference type="Proteomes" id="UP000219193"/>
    </source>
</evidence>
<dbReference type="EMBL" id="OCMF01000002">
    <property type="protein sequence ID" value="SOC80185.1"/>
    <property type="molecule type" value="Genomic_DNA"/>
</dbReference>
<dbReference type="RefSeq" id="WP_097055978.1">
    <property type="nucleotide sequence ID" value="NZ_OCMF01000002.1"/>
</dbReference>
<evidence type="ECO:0000256" key="1">
    <source>
        <dbReference type="SAM" id="MobiDB-lite"/>
    </source>
</evidence>
<feature type="domain" description="Hemerythrin-like" evidence="2">
    <location>
        <begin position="28"/>
        <end position="119"/>
    </location>
</feature>
<dbReference type="Pfam" id="PF01814">
    <property type="entry name" value="Hemerythrin"/>
    <property type="match status" value="1"/>
</dbReference>
<gene>
    <name evidence="3" type="ORF">SAMN06296241_1730</name>
</gene>
<keyword evidence="4" id="KW-1185">Reference proteome</keyword>
<proteinExistence type="predicted"/>
<feature type="region of interest" description="Disordered" evidence="1">
    <location>
        <begin position="129"/>
        <end position="148"/>
    </location>
</feature>